<name>A0ABQ9HND0_9NEOP</name>
<keyword evidence="2" id="KW-1185">Reference proteome</keyword>
<reference evidence="1 2" key="1">
    <citation type="submission" date="2023-02" db="EMBL/GenBank/DDBJ databases">
        <title>LHISI_Scaffold_Assembly.</title>
        <authorList>
            <person name="Stuart O.P."/>
            <person name="Cleave R."/>
            <person name="Magrath M.J.L."/>
            <person name="Mikheyev A.S."/>
        </authorList>
    </citation>
    <scope>NUCLEOTIDE SEQUENCE [LARGE SCALE GENOMIC DNA]</scope>
    <source>
        <strain evidence="1">Daus_M_001</strain>
        <tissue evidence="1">Leg muscle</tissue>
    </source>
</reference>
<feature type="non-terminal residue" evidence="1">
    <location>
        <position position="739"/>
    </location>
</feature>
<gene>
    <name evidence="1" type="ORF">PR048_012074</name>
</gene>
<evidence type="ECO:0000313" key="2">
    <source>
        <dbReference type="Proteomes" id="UP001159363"/>
    </source>
</evidence>
<sequence>MIDFKCVYIQFTFAIGSQFIRNALDDFVSITDFQRNMKRIQYCQMWGNTGTKANEKTSQVRLYKGLNTLEDSEPIADFQGKKKRIPYCQMWGNTGATANEQTSEHGLVRKWESCRTMPSVGGFSRGSPVSCSPSFRRRSIFTSITRVGSKDLAVKSHPNICSHSTAFAHTPKTGQASRESLLPLHEGAGFLRSVATAAENGWVRAAPHVHIAHLKNVSRAARASSVTWFPYLYRRAFGRALTYTASPTFLPLKLRQHYFLILNLQMAATGLENREMSGNLQTVRELKEMPGNIKQGYALEGQLQLAPASTHSFRHRQKAVTRGRYSFSLYHSVTYDLHVRSGDTLSDSQSQYGVQDSAISGRQPANGYVPIKGTATQFSFCILTWSVASGCSPAEVQAPMRSFLANVYESLWPAAVGAALRTSDFERFSMKTAVATERIIRSEKFRCQFVRKKRLHHVKLFLSYCKRVLTSKRLFSHYPLSLFGVTDLRVGCTVGEVEVEQICSALLTLSLTPQGPRWFSGQTTHLGEPGSGIVPDDAAGRRVFSGISSLPHPFVPALLRSHLISPSSTLKTSLLRAAQISQQQPEKFALFYITLNFTVMHPLVHTVFDISRRMLTQVSSSTGIPGNQCAVNIGITVHKTVESSLQVIELASPGHSAVGATACRRNRLALDTEQASTQKPSGSFEVGCLVARGDQLVHPVPVIHTSYRTLAQSSPFAVTEDNECAVDIGIFVHMKSLTC</sequence>
<accession>A0ABQ9HND0</accession>
<dbReference type="EMBL" id="JARBHB010000004">
    <property type="protein sequence ID" value="KAJ8885868.1"/>
    <property type="molecule type" value="Genomic_DNA"/>
</dbReference>
<organism evidence="1 2">
    <name type="scientific">Dryococelus australis</name>
    <dbReference type="NCBI Taxonomy" id="614101"/>
    <lineage>
        <taxon>Eukaryota</taxon>
        <taxon>Metazoa</taxon>
        <taxon>Ecdysozoa</taxon>
        <taxon>Arthropoda</taxon>
        <taxon>Hexapoda</taxon>
        <taxon>Insecta</taxon>
        <taxon>Pterygota</taxon>
        <taxon>Neoptera</taxon>
        <taxon>Polyneoptera</taxon>
        <taxon>Phasmatodea</taxon>
        <taxon>Verophasmatodea</taxon>
        <taxon>Anareolatae</taxon>
        <taxon>Phasmatidae</taxon>
        <taxon>Eurycanthinae</taxon>
        <taxon>Dryococelus</taxon>
    </lineage>
</organism>
<evidence type="ECO:0000313" key="1">
    <source>
        <dbReference type="EMBL" id="KAJ8885868.1"/>
    </source>
</evidence>
<proteinExistence type="predicted"/>
<dbReference type="Proteomes" id="UP001159363">
    <property type="component" value="Chromosome X"/>
</dbReference>
<protein>
    <submittedName>
        <fullName evidence="1">Uncharacterized protein</fullName>
    </submittedName>
</protein>
<comment type="caution">
    <text evidence="1">The sequence shown here is derived from an EMBL/GenBank/DDBJ whole genome shotgun (WGS) entry which is preliminary data.</text>
</comment>